<name>A0ACC2GTW1_DALPE</name>
<protein>
    <submittedName>
        <fullName evidence="1">Uncharacterized protein</fullName>
    </submittedName>
</protein>
<sequence>VHNPLHSLSLRSPCGHTGLKTRSVRLSQGFINEDMVRNHLLPPGEDTLILLCGPPPMMPGQPGQSRSLQQPEVHLLKVEGFNIGFLN</sequence>
<dbReference type="EMBL" id="CM055736">
    <property type="protein sequence ID" value="KAJ8006975.1"/>
    <property type="molecule type" value="Genomic_DNA"/>
</dbReference>
<evidence type="ECO:0000313" key="2">
    <source>
        <dbReference type="Proteomes" id="UP001157502"/>
    </source>
</evidence>
<dbReference type="Proteomes" id="UP001157502">
    <property type="component" value="Chromosome 9"/>
</dbReference>
<evidence type="ECO:0000313" key="1">
    <source>
        <dbReference type="EMBL" id="KAJ8006975.1"/>
    </source>
</evidence>
<keyword evidence="2" id="KW-1185">Reference proteome</keyword>
<comment type="caution">
    <text evidence="1">The sequence shown here is derived from an EMBL/GenBank/DDBJ whole genome shotgun (WGS) entry which is preliminary data.</text>
</comment>
<gene>
    <name evidence="1" type="ORF">DPEC_G00112770</name>
</gene>
<feature type="non-terminal residue" evidence="1">
    <location>
        <position position="1"/>
    </location>
</feature>
<reference evidence="1" key="1">
    <citation type="submission" date="2021-05" db="EMBL/GenBank/DDBJ databases">
        <authorList>
            <person name="Pan Q."/>
            <person name="Jouanno E."/>
            <person name="Zahm M."/>
            <person name="Klopp C."/>
            <person name="Cabau C."/>
            <person name="Louis A."/>
            <person name="Berthelot C."/>
            <person name="Parey E."/>
            <person name="Roest Crollius H."/>
            <person name="Montfort J."/>
            <person name="Robinson-Rechavi M."/>
            <person name="Bouchez O."/>
            <person name="Lampietro C."/>
            <person name="Lopez Roques C."/>
            <person name="Donnadieu C."/>
            <person name="Postlethwait J."/>
            <person name="Bobe J."/>
            <person name="Dillon D."/>
            <person name="Chandos A."/>
            <person name="von Hippel F."/>
            <person name="Guiguen Y."/>
        </authorList>
    </citation>
    <scope>NUCLEOTIDE SEQUENCE</scope>
    <source>
        <strain evidence="1">YG-Jan2019</strain>
    </source>
</reference>
<proteinExistence type="predicted"/>
<accession>A0ACC2GTW1</accession>
<organism evidence="1 2">
    <name type="scientific">Dallia pectoralis</name>
    <name type="common">Alaska blackfish</name>
    <dbReference type="NCBI Taxonomy" id="75939"/>
    <lineage>
        <taxon>Eukaryota</taxon>
        <taxon>Metazoa</taxon>
        <taxon>Chordata</taxon>
        <taxon>Craniata</taxon>
        <taxon>Vertebrata</taxon>
        <taxon>Euteleostomi</taxon>
        <taxon>Actinopterygii</taxon>
        <taxon>Neopterygii</taxon>
        <taxon>Teleostei</taxon>
        <taxon>Protacanthopterygii</taxon>
        <taxon>Esociformes</taxon>
        <taxon>Umbridae</taxon>
        <taxon>Dallia</taxon>
    </lineage>
</organism>